<dbReference type="GO" id="GO:0006508">
    <property type="term" value="P:proteolysis"/>
    <property type="evidence" value="ECO:0007669"/>
    <property type="project" value="InterPro"/>
</dbReference>
<dbReference type="Proteomes" id="UP001153620">
    <property type="component" value="Chromosome 3"/>
</dbReference>
<dbReference type="CDD" id="cd00190">
    <property type="entry name" value="Tryp_SPc"/>
    <property type="match status" value="1"/>
</dbReference>
<keyword evidence="6" id="KW-1015">Disulfide bond</keyword>
<reference evidence="11" key="1">
    <citation type="submission" date="2022-01" db="EMBL/GenBank/DDBJ databases">
        <authorList>
            <person name="King R."/>
        </authorList>
    </citation>
    <scope>NUCLEOTIDE SEQUENCE</scope>
</reference>
<dbReference type="PROSITE" id="PS50240">
    <property type="entry name" value="TRYPSIN_DOM"/>
    <property type="match status" value="1"/>
</dbReference>
<evidence type="ECO:0000259" key="10">
    <source>
        <dbReference type="PROSITE" id="PS50240"/>
    </source>
</evidence>
<dbReference type="Gene3D" id="2.40.10.10">
    <property type="entry name" value="Trypsin-like serine proteases"/>
    <property type="match status" value="1"/>
</dbReference>
<evidence type="ECO:0000256" key="7">
    <source>
        <dbReference type="ARBA" id="ARBA00023180"/>
    </source>
</evidence>
<organism evidence="11 12">
    <name type="scientific">Chironomus riparius</name>
    <dbReference type="NCBI Taxonomy" id="315576"/>
    <lineage>
        <taxon>Eukaryota</taxon>
        <taxon>Metazoa</taxon>
        <taxon>Ecdysozoa</taxon>
        <taxon>Arthropoda</taxon>
        <taxon>Hexapoda</taxon>
        <taxon>Insecta</taxon>
        <taxon>Pterygota</taxon>
        <taxon>Neoptera</taxon>
        <taxon>Endopterygota</taxon>
        <taxon>Diptera</taxon>
        <taxon>Nematocera</taxon>
        <taxon>Chironomoidea</taxon>
        <taxon>Chironomidae</taxon>
        <taxon>Chironominae</taxon>
        <taxon>Chironomus</taxon>
    </lineage>
</organism>
<feature type="domain" description="Peptidase S1" evidence="10">
    <location>
        <begin position="111"/>
        <end position="324"/>
    </location>
</feature>
<evidence type="ECO:0000313" key="12">
    <source>
        <dbReference type="Proteomes" id="UP001153620"/>
    </source>
</evidence>
<keyword evidence="2" id="KW-0964">Secreted</keyword>
<dbReference type="GO" id="GO:0004252">
    <property type="term" value="F:serine-type endopeptidase activity"/>
    <property type="evidence" value="ECO:0007669"/>
    <property type="project" value="InterPro"/>
</dbReference>
<evidence type="ECO:0000256" key="9">
    <source>
        <dbReference type="SAM" id="SignalP"/>
    </source>
</evidence>
<dbReference type="PANTHER" id="PTHR24252">
    <property type="entry name" value="ACROSIN-RELATED"/>
    <property type="match status" value="1"/>
</dbReference>
<dbReference type="SMART" id="SM00020">
    <property type="entry name" value="Tryp_SPc"/>
    <property type="match status" value="1"/>
</dbReference>
<evidence type="ECO:0000256" key="4">
    <source>
        <dbReference type="ARBA" id="ARBA00022729"/>
    </source>
</evidence>
<evidence type="ECO:0000256" key="6">
    <source>
        <dbReference type="ARBA" id="ARBA00023157"/>
    </source>
</evidence>
<keyword evidence="3" id="KW-0399">Innate immunity</keyword>
<proteinExistence type="inferred from homology"/>
<dbReference type="GO" id="GO:0045087">
    <property type="term" value="P:innate immune response"/>
    <property type="evidence" value="ECO:0007669"/>
    <property type="project" value="UniProtKB-KW"/>
</dbReference>
<dbReference type="FunFam" id="2.40.10.10:FF:000028">
    <property type="entry name" value="Serine protease easter"/>
    <property type="match status" value="1"/>
</dbReference>
<dbReference type="AlphaFoldDB" id="A0A9N9RZQ3"/>
<gene>
    <name evidence="11" type="ORF">CHIRRI_LOCUS9308</name>
</gene>
<accession>A0A9N9RZQ3</accession>
<comment type="subcellular location">
    <subcellularLocation>
        <location evidence="1">Secreted</location>
    </subcellularLocation>
</comment>
<evidence type="ECO:0000256" key="2">
    <source>
        <dbReference type="ARBA" id="ARBA00022525"/>
    </source>
</evidence>
<dbReference type="EMBL" id="OU895879">
    <property type="protein sequence ID" value="CAG9806451.1"/>
    <property type="molecule type" value="Genomic_DNA"/>
</dbReference>
<dbReference type="InterPro" id="IPR001254">
    <property type="entry name" value="Trypsin_dom"/>
</dbReference>
<evidence type="ECO:0000256" key="5">
    <source>
        <dbReference type="ARBA" id="ARBA00022859"/>
    </source>
</evidence>
<keyword evidence="7" id="KW-0325">Glycoprotein</keyword>
<protein>
    <recommendedName>
        <fullName evidence="10">Peptidase S1 domain-containing protein</fullName>
    </recommendedName>
</protein>
<evidence type="ECO:0000256" key="8">
    <source>
        <dbReference type="ARBA" id="ARBA00024195"/>
    </source>
</evidence>
<feature type="chain" id="PRO_5040324784" description="Peptidase S1 domain-containing protein" evidence="9">
    <location>
        <begin position="21"/>
        <end position="324"/>
    </location>
</feature>
<dbReference type="OrthoDB" id="10012881at2759"/>
<evidence type="ECO:0000256" key="1">
    <source>
        <dbReference type="ARBA" id="ARBA00004613"/>
    </source>
</evidence>
<dbReference type="InterPro" id="IPR009003">
    <property type="entry name" value="Peptidase_S1_PA"/>
</dbReference>
<comment type="similarity">
    <text evidence="8">Belongs to the peptidase S1 family. CLIP subfamily.</text>
</comment>
<name>A0A9N9RZQ3_9DIPT</name>
<keyword evidence="5" id="KW-0391">Immunity</keyword>
<dbReference type="InterPro" id="IPR043504">
    <property type="entry name" value="Peptidase_S1_PA_chymotrypsin"/>
</dbReference>
<sequence>MQDLWLRILVFTSSFIIIYCDQESTLIQKYPAEYEQYLQSITEQNNVEGPIVNEKLSDEQPQAGPGSNFVQWLQILLGITTTTAAPITSAKPPTDCEPCTVCGSAVNGTKIVGGTETIRNQYPWMAMLLYSNRFYCGATLITDMHVLAAHCVSGFNPQRISVRLLEHDRSDPNDTTTITRNVEKITKHPRYSQSTFDNDIAIIKLDKRVKFEGILNPVCMPTKGEWYTGRDGIVAGWGTLKEGGDVSNTLQHVAVPIISNAACRRTGYAPTRITDNMGDSGGPLVVADETTNVHQLVGVVSWGEGCAKKNYPGVYARVNRYGRH</sequence>
<evidence type="ECO:0000256" key="3">
    <source>
        <dbReference type="ARBA" id="ARBA00022588"/>
    </source>
</evidence>
<evidence type="ECO:0000313" key="11">
    <source>
        <dbReference type="EMBL" id="CAG9806451.1"/>
    </source>
</evidence>
<feature type="signal peptide" evidence="9">
    <location>
        <begin position="1"/>
        <end position="20"/>
    </location>
</feature>
<dbReference type="GO" id="GO:0005576">
    <property type="term" value="C:extracellular region"/>
    <property type="evidence" value="ECO:0007669"/>
    <property type="project" value="UniProtKB-SubCell"/>
</dbReference>
<dbReference type="PRINTS" id="PR00722">
    <property type="entry name" value="CHYMOTRYPSIN"/>
</dbReference>
<dbReference type="SUPFAM" id="SSF50494">
    <property type="entry name" value="Trypsin-like serine proteases"/>
    <property type="match status" value="1"/>
</dbReference>
<keyword evidence="12" id="KW-1185">Reference proteome</keyword>
<dbReference type="PANTHER" id="PTHR24252:SF7">
    <property type="entry name" value="HYALIN"/>
    <property type="match status" value="1"/>
</dbReference>
<dbReference type="InterPro" id="IPR001314">
    <property type="entry name" value="Peptidase_S1A"/>
</dbReference>
<reference evidence="11" key="2">
    <citation type="submission" date="2022-10" db="EMBL/GenBank/DDBJ databases">
        <authorList>
            <consortium name="ENA_rothamsted_submissions"/>
            <consortium name="culmorum"/>
            <person name="King R."/>
        </authorList>
    </citation>
    <scope>NUCLEOTIDE SEQUENCE</scope>
</reference>
<keyword evidence="4 9" id="KW-0732">Signal</keyword>
<dbReference type="Pfam" id="PF00089">
    <property type="entry name" value="Trypsin"/>
    <property type="match status" value="1"/>
</dbReference>